<dbReference type="AlphaFoldDB" id="A0AAP0WXF1"/>
<dbReference type="InterPro" id="IPR043325">
    <property type="entry name" value="LTSS"/>
</dbReference>
<protein>
    <recommendedName>
        <fullName evidence="11">Bifunctional inhibitor/plant lipid transfer protein/seed storage helical domain-containing protein</fullName>
    </recommendedName>
</protein>
<gene>
    <name evidence="12" type="ORF">L1049_013092</name>
</gene>
<keyword evidence="6" id="KW-1015">Disulfide bond</keyword>
<keyword evidence="4" id="KW-0336">GPI-anchor</keyword>
<evidence type="ECO:0000256" key="1">
    <source>
        <dbReference type="ARBA" id="ARBA00004609"/>
    </source>
</evidence>
<organism evidence="12 13">
    <name type="scientific">Liquidambar formosana</name>
    <name type="common">Formosan gum</name>
    <dbReference type="NCBI Taxonomy" id="63359"/>
    <lineage>
        <taxon>Eukaryota</taxon>
        <taxon>Viridiplantae</taxon>
        <taxon>Streptophyta</taxon>
        <taxon>Embryophyta</taxon>
        <taxon>Tracheophyta</taxon>
        <taxon>Spermatophyta</taxon>
        <taxon>Magnoliopsida</taxon>
        <taxon>eudicotyledons</taxon>
        <taxon>Gunneridae</taxon>
        <taxon>Pentapetalae</taxon>
        <taxon>Saxifragales</taxon>
        <taxon>Altingiaceae</taxon>
        <taxon>Liquidambar</taxon>
    </lineage>
</organism>
<dbReference type="GO" id="GO:0005886">
    <property type="term" value="C:plasma membrane"/>
    <property type="evidence" value="ECO:0007669"/>
    <property type="project" value="UniProtKB-SubCell"/>
</dbReference>
<evidence type="ECO:0000256" key="4">
    <source>
        <dbReference type="ARBA" id="ARBA00022622"/>
    </source>
</evidence>
<keyword evidence="7" id="KW-0325">Glycoprotein</keyword>
<comment type="subcellular location">
    <subcellularLocation>
        <location evidence="1">Cell membrane</location>
        <topology evidence="1">Lipid-anchor</topology>
        <topology evidence="1">GPI-anchor</topology>
    </subcellularLocation>
</comment>
<dbReference type="InterPro" id="IPR016140">
    <property type="entry name" value="Bifunc_inhib/LTP/seed_store"/>
</dbReference>
<feature type="signal peptide" evidence="10">
    <location>
        <begin position="1"/>
        <end position="23"/>
    </location>
</feature>
<dbReference type="CDD" id="cd00010">
    <property type="entry name" value="AAI_LTSS"/>
    <property type="match status" value="1"/>
</dbReference>
<dbReference type="SUPFAM" id="SSF47699">
    <property type="entry name" value="Bifunctional inhibitor/lipid-transfer protein/seed storage 2S albumin"/>
    <property type="match status" value="1"/>
</dbReference>
<keyword evidence="13" id="KW-1185">Reference proteome</keyword>
<evidence type="ECO:0000256" key="10">
    <source>
        <dbReference type="SAM" id="SignalP"/>
    </source>
</evidence>
<evidence type="ECO:0000313" key="12">
    <source>
        <dbReference type="EMBL" id="KAK9279413.1"/>
    </source>
</evidence>
<feature type="chain" id="PRO_5042920902" description="Bifunctional inhibitor/plant lipid transfer protein/seed storage helical domain-containing protein" evidence="10">
    <location>
        <begin position="24"/>
        <end position="199"/>
    </location>
</feature>
<evidence type="ECO:0000256" key="3">
    <source>
        <dbReference type="ARBA" id="ARBA00022475"/>
    </source>
</evidence>
<dbReference type="InterPro" id="IPR036312">
    <property type="entry name" value="Bifun_inhib/LTP/seed_sf"/>
</dbReference>
<dbReference type="Pfam" id="PF14368">
    <property type="entry name" value="LTP_2"/>
    <property type="match status" value="1"/>
</dbReference>
<keyword evidence="9" id="KW-0472">Membrane</keyword>
<evidence type="ECO:0000256" key="2">
    <source>
        <dbReference type="ARBA" id="ARBA00009748"/>
    </source>
</evidence>
<keyword evidence="3" id="KW-1003">Cell membrane</keyword>
<name>A0AAP0WXF1_LIQFO</name>
<evidence type="ECO:0000256" key="7">
    <source>
        <dbReference type="ARBA" id="ARBA00023180"/>
    </source>
</evidence>
<dbReference type="FunFam" id="1.10.110.10:FF:000001">
    <property type="entry name" value="Bifunctional inhibitor/lipid-transfer protein/seed storage 2S albumin superfamily protein"/>
    <property type="match status" value="1"/>
</dbReference>
<reference evidence="12 13" key="1">
    <citation type="journal article" date="2024" name="Plant J.">
        <title>Genome sequences and population genomics reveal climatic adaptation and genomic divergence between two closely related sweetgum species.</title>
        <authorList>
            <person name="Xu W.Q."/>
            <person name="Ren C.Q."/>
            <person name="Zhang X.Y."/>
            <person name="Comes H.P."/>
            <person name="Liu X.H."/>
            <person name="Li Y.G."/>
            <person name="Kettle C.J."/>
            <person name="Jalonen R."/>
            <person name="Gaisberger H."/>
            <person name="Ma Y.Z."/>
            <person name="Qiu Y.X."/>
        </authorList>
    </citation>
    <scope>NUCLEOTIDE SEQUENCE [LARGE SCALE GENOMIC DNA]</scope>
    <source>
        <strain evidence="12">Hangzhou</strain>
    </source>
</reference>
<dbReference type="PANTHER" id="PTHR33044">
    <property type="entry name" value="BIFUNCTIONAL INHIBITOR/LIPID-TRANSFER PROTEIN/SEED STORAGE 2S ALBUMIN SUPERFAMILY PROTEIN-RELATED"/>
    <property type="match status" value="1"/>
</dbReference>
<sequence length="199" mass="20770">MATTRITIVLLVVLLMAIHGVSAQSPAMAPAPVVAMVPSVAQGPEAAMVPAAAGPSTDCMTYIYNMTDCLSYVESGSNLTEPDKPCCGELAALVDNNPICLCQLLSSADSLGLQIDVSKSLKLPSVCGVSTPSVSLCSAVGYPVAAPTSNDESVSPGDFSLSLLFHIILLTFCWLELIFTGKLGWVAKRLALRLGIWPN</sequence>
<keyword evidence="9" id="KW-0812">Transmembrane</keyword>
<evidence type="ECO:0000256" key="6">
    <source>
        <dbReference type="ARBA" id="ARBA00023157"/>
    </source>
</evidence>
<proteinExistence type="inferred from homology"/>
<evidence type="ECO:0000256" key="8">
    <source>
        <dbReference type="ARBA" id="ARBA00023288"/>
    </source>
</evidence>
<dbReference type="SMART" id="SM00499">
    <property type="entry name" value="AAI"/>
    <property type="match status" value="1"/>
</dbReference>
<feature type="transmembrane region" description="Helical" evidence="9">
    <location>
        <begin position="159"/>
        <end position="179"/>
    </location>
</feature>
<keyword evidence="8" id="KW-0449">Lipoprotein</keyword>
<dbReference type="EMBL" id="JBBPBK010000008">
    <property type="protein sequence ID" value="KAK9279413.1"/>
    <property type="molecule type" value="Genomic_DNA"/>
</dbReference>
<dbReference type="GO" id="GO:0098552">
    <property type="term" value="C:side of membrane"/>
    <property type="evidence" value="ECO:0007669"/>
    <property type="project" value="UniProtKB-KW"/>
</dbReference>
<evidence type="ECO:0000313" key="13">
    <source>
        <dbReference type="Proteomes" id="UP001415857"/>
    </source>
</evidence>
<evidence type="ECO:0000256" key="9">
    <source>
        <dbReference type="SAM" id="Phobius"/>
    </source>
</evidence>
<comment type="similarity">
    <text evidence="2">Belongs to the plant LTP family.</text>
</comment>
<dbReference type="Gene3D" id="1.10.110.10">
    <property type="entry name" value="Plant lipid-transfer and hydrophobic proteins"/>
    <property type="match status" value="1"/>
</dbReference>
<evidence type="ECO:0000256" key="5">
    <source>
        <dbReference type="ARBA" id="ARBA00022729"/>
    </source>
</evidence>
<keyword evidence="5 10" id="KW-0732">Signal</keyword>
<comment type="caution">
    <text evidence="12">The sequence shown here is derived from an EMBL/GenBank/DDBJ whole genome shotgun (WGS) entry which is preliminary data.</text>
</comment>
<keyword evidence="9" id="KW-1133">Transmembrane helix</keyword>
<accession>A0AAP0WXF1</accession>
<evidence type="ECO:0000259" key="11">
    <source>
        <dbReference type="SMART" id="SM00499"/>
    </source>
</evidence>
<feature type="domain" description="Bifunctional inhibitor/plant lipid transfer protein/seed storage helical" evidence="11">
    <location>
        <begin position="59"/>
        <end position="137"/>
    </location>
</feature>
<dbReference type="Proteomes" id="UP001415857">
    <property type="component" value="Unassembled WGS sequence"/>
</dbReference>